<feature type="compositionally biased region" description="Low complexity" evidence="1">
    <location>
        <begin position="341"/>
        <end position="350"/>
    </location>
</feature>
<keyword evidence="3" id="KW-1185">Reference proteome</keyword>
<evidence type="ECO:0000313" key="3">
    <source>
        <dbReference type="Proteomes" id="UP001182556"/>
    </source>
</evidence>
<gene>
    <name evidence="2" type="ORF">DB88DRAFT_482192</name>
</gene>
<evidence type="ECO:0000256" key="1">
    <source>
        <dbReference type="SAM" id="MobiDB-lite"/>
    </source>
</evidence>
<feature type="compositionally biased region" description="Polar residues" evidence="1">
    <location>
        <begin position="277"/>
        <end position="300"/>
    </location>
</feature>
<proteinExistence type="predicted"/>
<reference evidence="2" key="1">
    <citation type="submission" date="2023-02" db="EMBL/GenBank/DDBJ databases">
        <title>Identification and recombinant expression of a fungal hydrolase from Papiliotrema laurentii that hydrolyzes apple cutin and clears colloidal polyester polyurethane.</title>
        <authorList>
            <consortium name="DOE Joint Genome Institute"/>
            <person name="Roman V.A."/>
            <person name="Bojanowski C."/>
            <person name="Crable B.R."/>
            <person name="Wagner D.N."/>
            <person name="Hung C.S."/>
            <person name="Nadeau L.J."/>
            <person name="Schratz L."/>
            <person name="Haridas S."/>
            <person name="Pangilinan J."/>
            <person name="Lipzen A."/>
            <person name="Na H."/>
            <person name="Yan M."/>
            <person name="Ng V."/>
            <person name="Grigoriev I.V."/>
            <person name="Spatafora J.W."/>
            <person name="Barlow D."/>
            <person name="Biffinger J."/>
            <person name="Kelley-Loughnane N."/>
            <person name="Varaljay V.A."/>
            <person name="Crookes-Goodson W.J."/>
        </authorList>
    </citation>
    <scope>NUCLEOTIDE SEQUENCE</scope>
    <source>
        <strain evidence="2">5307AH</strain>
    </source>
</reference>
<dbReference type="AlphaFoldDB" id="A0AAD9FUI2"/>
<accession>A0AAD9FUI2</accession>
<organism evidence="2 3">
    <name type="scientific">Papiliotrema laurentii</name>
    <name type="common">Cryptococcus laurentii</name>
    <dbReference type="NCBI Taxonomy" id="5418"/>
    <lineage>
        <taxon>Eukaryota</taxon>
        <taxon>Fungi</taxon>
        <taxon>Dikarya</taxon>
        <taxon>Basidiomycota</taxon>
        <taxon>Agaricomycotina</taxon>
        <taxon>Tremellomycetes</taxon>
        <taxon>Tremellales</taxon>
        <taxon>Rhynchogastremaceae</taxon>
        <taxon>Papiliotrema</taxon>
    </lineage>
</organism>
<sequence>MTSRPSYHSHSACPSGEPVDCYTSRVCKQNATLTMLPDEEDQETAKQRVSLTVEPCANIFCSRTNAPVSSRDGGTGLHNDTSLKGSIDPNHYLVHFKPQFAMNQMTISHGTLRYRPRGDSCLSLYGRLPSGKYVVIKRSLEPSKASRERLERANAVRSASFVEMDGEMTDSGDPEQRVPIEDFSKMSLKVHGCDLIELDPALDTRSGTVTELIMESLEAPTVSSPEGTLRGRFQSSYFVKPPLPSTVSSTEPKRFQASTTLTTTGGLPEEGGMPGSRVSSETHTTHGQCSGLNSQGSKSQTEVHHGDLSSEAGRPRKPNPEEGFSPRTKRRRSESGKAEGETTGAPGAGDPPEENDGQTTRVLELIREQEGPCPGQVVQVWKFT</sequence>
<dbReference type="Proteomes" id="UP001182556">
    <property type="component" value="Unassembled WGS sequence"/>
</dbReference>
<evidence type="ECO:0000313" key="2">
    <source>
        <dbReference type="EMBL" id="KAK1926534.1"/>
    </source>
</evidence>
<protein>
    <submittedName>
        <fullName evidence="2">Uncharacterized protein</fullName>
    </submittedName>
</protein>
<name>A0AAD9FUI2_PAPLA</name>
<feature type="region of interest" description="Disordered" evidence="1">
    <location>
        <begin position="243"/>
        <end position="362"/>
    </location>
</feature>
<dbReference type="EMBL" id="JAODAN010000002">
    <property type="protein sequence ID" value="KAK1926534.1"/>
    <property type="molecule type" value="Genomic_DNA"/>
</dbReference>
<comment type="caution">
    <text evidence="2">The sequence shown here is derived from an EMBL/GenBank/DDBJ whole genome shotgun (WGS) entry which is preliminary data.</text>
</comment>